<evidence type="ECO:0000256" key="1">
    <source>
        <dbReference type="ARBA" id="ARBA00022741"/>
    </source>
</evidence>
<feature type="binding site" evidence="9">
    <location>
        <begin position="26"/>
        <end position="33"/>
    </location>
    <ligand>
        <name>ATP</name>
        <dbReference type="ChEBI" id="CHEBI:30616"/>
    </ligand>
</feature>
<keyword evidence="5" id="KW-0413">Isomerase</keyword>
<reference evidence="12 13" key="1">
    <citation type="journal article" date="2019" name="BMC Genomics">
        <title>Chromosome level assembly and comparative genome analysis confirm lager-brewing yeasts originated from a single hybridization.</title>
        <authorList>
            <person name="Salazar A.N."/>
            <person name="Gorter de Vries A.R."/>
            <person name="van den Broek M."/>
            <person name="Brouwers N."/>
            <person name="de la Torre Cortes P."/>
            <person name="Kuijpers N.G.A."/>
            <person name="Daran J.G."/>
            <person name="Abeel T."/>
        </authorList>
    </citation>
    <scope>NUCLEOTIDE SEQUENCE [LARGE SCALE GENOMIC DNA]</scope>
    <source>
        <strain evidence="12 13">CBS 1483</strain>
    </source>
</reference>
<dbReference type="GO" id="GO:0000725">
    <property type="term" value="P:recombinational repair"/>
    <property type="evidence" value="ECO:0007669"/>
    <property type="project" value="TreeGrafter"/>
</dbReference>
<keyword evidence="2 9" id="KW-0378">Hydrolase</keyword>
<evidence type="ECO:0000259" key="10">
    <source>
        <dbReference type="PROSITE" id="PS51198"/>
    </source>
</evidence>
<accession>A0A6C1EGM8</accession>
<dbReference type="Gene3D" id="3.40.50.300">
    <property type="entry name" value="P-loop containing nucleotide triphosphate hydrolases"/>
    <property type="match status" value="2"/>
</dbReference>
<dbReference type="AlphaFoldDB" id="A0A6C1EGM8"/>
<evidence type="ECO:0000313" key="13">
    <source>
        <dbReference type="Proteomes" id="UP000501346"/>
    </source>
</evidence>
<evidence type="ECO:0000256" key="8">
    <source>
        <dbReference type="ARBA" id="ARBA00048988"/>
    </source>
</evidence>
<evidence type="ECO:0000256" key="6">
    <source>
        <dbReference type="ARBA" id="ARBA00034617"/>
    </source>
</evidence>
<evidence type="ECO:0000256" key="2">
    <source>
        <dbReference type="ARBA" id="ARBA00022801"/>
    </source>
</evidence>
<evidence type="ECO:0000313" key="12">
    <source>
        <dbReference type="EMBL" id="QID87897.1"/>
    </source>
</evidence>
<dbReference type="InterPro" id="IPR014016">
    <property type="entry name" value="UvrD-like_ATP-bd"/>
</dbReference>
<dbReference type="GO" id="GO:0043138">
    <property type="term" value="F:3'-5' DNA helicase activity"/>
    <property type="evidence" value="ECO:0007669"/>
    <property type="project" value="UniProtKB-EC"/>
</dbReference>
<dbReference type="PANTHER" id="PTHR11070:SF46">
    <property type="entry name" value="ATP-DEPENDENT DNA HELICASE HMI1, MITOCHONDRIAL"/>
    <property type="match status" value="1"/>
</dbReference>
<dbReference type="PROSITE" id="PS51198">
    <property type="entry name" value="UVRD_HELICASE_ATP_BIND"/>
    <property type="match status" value="1"/>
</dbReference>
<dbReference type="GO" id="GO:0005634">
    <property type="term" value="C:nucleus"/>
    <property type="evidence" value="ECO:0007669"/>
    <property type="project" value="TreeGrafter"/>
</dbReference>
<evidence type="ECO:0000256" key="5">
    <source>
        <dbReference type="ARBA" id="ARBA00023235"/>
    </source>
</evidence>
<dbReference type="EMBL" id="CP049012">
    <property type="protein sequence ID" value="QID87897.1"/>
    <property type="molecule type" value="Genomic_DNA"/>
</dbReference>
<evidence type="ECO:0000259" key="11">
    <source>
        <dbReference type="PROSITE" id="PS51217"/>
    </source>
</evidence>
<keyword evidence="3 9" id="KW-0347">Helicase</keyword>
<dbReference type="GO" id="GO:0003677">
    <property type="term" value="F:DNA binding"/>
    <property type="evidence" value="ECO:0007669"/>
    <property type="project" value="InterPro"/>
</dbReference>
<dbReference type="OrthoDB" id="1470711at2759"/>
<dbReference type="Gene3D" id="1.10.486.10">
    <property type="entry name" value="PCRA, domain 4"/>
    <property type="match status" value="1"/>
</dbReference>
<evidence type="ECO:0000256" key="4">
    <source>
        <dbReference type="ARBA" id="ARBA00022840"/>
    </source>
</evidence>
<dbReference type="InterPro" id="IPR027417">
    <property type="entry name" value="P-loop_NTPase"/>
</dbReference>
<name>A0A6C1EGM8_SACPS</name>
<dbReference type="Proteomes" id="UP000501346">
    <property type="component" value="Chromosome SeXV-SeVIII"/>
</dbReference>
<evidence type="ECO:0000256" key="7">
    <source>
        <dbReference type="ARBA" id="ARBA00034808"/>
    </source>
</evidence>
<keyword evidence="1 9" id="KW-0547">Nucleotide-binding</keyword>
<dbReference type="EC" id="5.6.2.4" evidence="7"/>
<evidence type="ECO:0000256" key="3">
    <source>
        <dbReference type="ARBA" id="ARBA00022806"/>
    </source>
</evidence>
<organism evidence="12 13">
    <name type="scientific">Saccharomyces pastorianus</name>
    <name type="common">Lager yeast</name>
    <name type="synonym">Saccharomyces cerevisiae x Saccharomyces eubayanus</name>
    <dbReference type="NCBI Taxonomy" id="27292"/>
    <lineage>
        <taxon>Eukaryota</taxon>
        <taxon>Fungi</taxon>
        <taxon>Dikarya</taxon>
        <taxon>Ascomycota</taxon>
        <taxon>Saccharomycotina</taxon>
        <taxon>Saccharomycetes</taxon>
        <taxon>Saccharomycetales</taxon>
        <taxon>Saccharomycetaceae</taxon>
        <taxon>Saccharomyces</taxon>
    </lineage>
</organism>
<comment type="catalytic activity">
    <reaction evidence="6">
        <text>Couples ATP hydrolysis with the unwinding of duplex DNA by translocating in the 3'-5' direction.</text>
        <dbReference type="EC" id="5.6.2.4"/>
    </reaction>
</comment>
<dbReference type="SUPFAM" id="SSF52540">
    <property type="entry name" value="P-loop containing nucleoside triphosphate hydrolases"/>
    <property type="match status" value="1"/>
</dbReference>
<dbReference type="CDD" id="cd17932">
    <property type="entry name" value="DEXQc_UvrD"/>
    <property type="match status" value="1"/>
</dbReference>
<protein>
    <recommendedName>
        <fullName evidence="7">DNA 3'-5' helicase</fullName>
        <ecNumber evidence="7">5.6.2.4</ecNumber>
    </recommendedName>
</protein>
<dbReference type="InterPro" id="IPR000212">
    <property type="entry name" value="DNA_helicase_UvrD/REP"/>
</dbReference>
<evidence type="ECO:0000256" key="9">
    <source>
        <dbReference type="PROSITE-ProRule" id="PRU00560"/>
    </source>
</evidence>
<dbReference type="GO" id="GO:0005524">
    <property type="term" value="F:ATP binding"/>
    <property type="evidence" value="ECO:0007669"/>
    <property type="project" value="UniProtKB-UniRule"/>
</dbReference>
<keyword evidence="13" id="KW-1185">Reference proteome</keyword>
<gene>
    <name evidence="12" type="primary">HMI1_2</name>
    <name evidence="12" type="ORF">GRS66_010591</name>
</gene>
<comment type="catalytic activity">
    <reaction evidence="8">
        <text>ATP + H2O = ADP + phosphate + H(+)</text>
        <dbReference type="Rhea" id="RHEA:13065"/>
        <dbReference type="ChEBI" id="CHEBI:15377"/>
        <dbReference type="ChEBI" id="CHEBI:15378"/>
        <dbReference type="ChEBI" id="CHEBI:30616"/>
        <dbReference type="ChEBI" id="CHEBI:43474"/>
        <dbReference type="ChEBI" id="CHEBI:456216"/>
        <dbReference type="EC" id="5.6.2.4"/>
    </reaction>
</comment>
<feature type="domain" description="UvrD-like helicase C-terminal" evidence="11">
    <location>
        <begin position="287"/>
        <end position="602"/>
    </location>
</feature>
<dbReference type="Pfam" id="PF00580">
    <property type="entry name" value="UvrD-helicase"/>
    <property type="match status" value="1"/>
</dbReference>
<dbReference type="GO" id="GO:0016787">
    <property type="term" value="F:hydrolase activity"/>
    <property type="evidence" value="ECO:0007669"/>
    <property type="project" value="UniProtKB-UniRule"/>
</dbReference>
<keyword evidence="4 9" id="KW-0067">ATP-binding</keyword>
<dbReference type="InterPro" id="IPR014017">
    <property type="entry name" value="DNA_helicase_UvrD-like_C"/>
</dbReference>
<dbReference type="Pfam" id="PF13361">
    <property type="entry name" value="UvrD_C"/>
    <property type="match status" value="1"/>
</dbReference>
<dbReference type="PANTHER" id="PTHR11070">
    <property type="entry name" value="UVRD / RECB / PCRA DNA HELICASE FAMILY MEMBER"/>
    <property type="match status" value="1"/>
</dbReference>
<feature type="domain" description="UvrD-like helicase ATP-binding" evidence="10">
    <location>
        <begin position="5"/>
        <end position="286"/>
    </location>
</feature>
<sequence length="715" mass="81837">MDKLTPSQWKVVNKPYEPASTVKVIAGPGSGKTLTLLHKVHHLVTVENIKPDEILIFSLTNKAVDNIIENLLSVFEDLHTNKEIIRQIGCYTIHGLANRIVVENEGMINIIEEIGWRGLMKLLPPSKRSPHHFRSYKELEKVIKDYKLNGSRTGNVKAKNDSIVIEQLVELMDNCKVMTNDDLIIRAKKYLELDQPILGDASSSFTQDLQNKYKVVLIDEFQDLYPSLAPLVATICKGKQLIMFGDTNQSIYEFLGNNKQIMWQLDNLHPKSSTTVLKLFDNFRSTPEIISLASRVINLPPAKKQVLDNTDETPSELVRKLPSGVLPQSASFDDLTTETEFIIDKITQLICSSAKFSDIAILSRTNSHLTTLGNVLKKYGIPFEKLKSQPDWMDDLRIQFLLDIMKVCSLASDEKHSREFDTSAKWQSDFSILVTMSAIKGVGDASIQALYKACGLKKLSIWKYLTVVPNFEWPLGLSIKKKIENYTANLYELIEDDQIHQLEDPLELLEKISNITHNLNLNPTYFQSVSDYQSSLEFKTHLREMAQVMKVSQSNKPSGTSFVKWFLETYFDQTMVFHQAKQELKTNGPGTVKLSTIHSAKGLEFPIVFLTNGIMSNFPMDTNSLYVGMTRARNLLYMSNMKHQNLISKTPLYSRSIMFNESFWTYYNKDLNRSLHGVTMAHDYNIQHYNRLRKDFGFYRAYSSLRCCKNIFRRI</sequence>
<dbReference type="PROSITE" id="PS51217">
    <property type="entry name" value="UVRD_HELICASE_CTER"/>
    <property type="match status" value="1"/>
</dbReference>
<proteinExistence type="predicted"/>